<proteinExistence type="predicted"/>
<sequence>MVFGNQVAAVVVFGGQALFAVEIPGSACWSTFERSAAEGVIAELGPEEAVFLDADESFAGVVGVGALDAVAVLCPDEVAVGVVGVINAGPFGELVGGVVGPAAVVVVAEAVADAVVGVGVGAVTGDGFGEPVQGVVGLGGVALLQDEVVGVPGVGELLQQLAGGVGDLQAGEPLQAVVLAFDPGAAGQLQGLGAIPEVGTVQEGALAFDAEAVRLAVGGPGVFGDAAGPLRKKISLIIKEQLWR</sequence>
<accession>A0AB39UV66</accession>
<protein>
    <submittedName>
        <fullName evidence="1">Uncharacterized protein</fullName>
    </submittedName>
</protein>
<evidence type="ECO:0000313" key="1">
    <source>
        <dbReference type="EMBL" id="XDT72070.1"/>
    </source>
</evidence>
<organism evidence="1">
    <name type="scientific">Thermohahella caldifontis</name>
    <dbReference type="NCBI Taxonomy" id="3142973"/>
    <lineage>
        <taxon>Bacteria</taxon>
        <taxon>Pseudomonadati</taxon>
        <taxon>Pseudomonadota</taxon>
        <taxon>Gammaproteobacteria</taxon>
        <taxon>Oceanospirillales</taxon>
        <taxon>Hahellaceae</taxon>
        <taxon>Thermohahella</taxon>
    </lineage>
</organism>
<dbReference type="KEGG" id="tcd:AAIA72_14920"/>
<dbReference type="EMBL" id="CP154858">
    <property type="protein sequence ID" value="XDT72070.1"/>
    <property type="molecule type" value="Genomic_DNA"/>
</dbReference>
<dbReference type="AlphaFoldDB" id="A0AB39UV66"/>
<name>A0AB39UV66_9GAMM</name>
<gene>
    <name evidence="1" type="ORF">AAIA72_14920</name>
</gene>
<reference evidence="1" key="1">
    <citation type="submission" date="2024-05" db="EMBL/GenBank/DDBJ databases">
        <title>Genome sequencing of novel strain.</title>
        <authorList>
            <person name="Ganbat D."/>
            <person name="Ganbat S."/>
            <person name="Lee S.-J."/>
        </authorList>
    </citation>
    <scope>NUCLEOTIDE SEQUENCE</scope>
    <source>
        <strain evidence="1">SMD15-11</strain>
    </source>
</reference>